<accession>A0A1V6LSL7</accession>
<dbReference type="InterPro" id="IPR023996">
    <property type="entry name" value="TonB-dep_OMP_SusC/RagA"/>
</dbReference>
<proteinExistence type="inferred from homology"/>
<dbReference type="Gene3D" id="2.60.40.1120">
    <property type="entry name" value="Carboxypeptidase-like, regulatory domain"/>
    <property type="match status" value="1"/>
</dbReference>
<dbReference type="NCBIfam" id="TIGR04056">
    <property type="entry name" value="OMP_RagA_SusC"/>
    <property type="match status" value="1"/>
</dbReference>
<evidence type="ECO:0000256" key="8">
    <source>
        <dbReference type="PROSITE-ProRule" id="PRU01360"/>
    </source>
</evidence>
<keyword evidence="2 8" id="KW-0813">Transport</keyword>
<dbReference type="PROSITE" id="PS52016">
    <property type="entry name" value="TONB_DEPENDENT_REC_3"/>
    <property type="match status" value="1"/>
</dbReference>
<evidence type="ECO:0000256" key="7">
    <source>
        <dbReference type="ARBA" id="ARBA00023237"/>
    </source>
</evidence>
<dbReference type="RefSeq" id="WP_080318951.1">
    <property type="nucleotide sequence ID" value="NZ_MTBC01000004.1"/>
</dbReference>
<feature type="domain" description="TonB-dependent receptor-like beta-barrel" evidence="11">
    <location>
        <begin position="424"/>
        <end position="965"/>
    </location>
</feature>
<dbReference type="InterPro" id="IPR012910">
    <property type="entry name" value="Plug_dom"/>
</dbReference>
<evidence type="ECO:0000259" key="11">
    <source>
        <dbReference type="Pfam" id="PF00593"/>
    </source>
</evidence>
<dbReference type="InterPro" id="IPR037066">
    <property type="entry name" value="Plug_dom_sf"/>
</dbReference>
<dbReference type="Pfam" id="PF00593">
    <property type="entry name" value="TonB_dep_Rec_b-barrel"/>
    <property type="match status" value="1"/>
</dbReference>
<gene>
    <name evidence="13" type="ORF">BUL40_08220</name>
</gene>
<keyword evidence="14" id="KW-1185">Reference proteome</keyword>
<evidence type="ECO:0000256" key="10">
    <source>
        <dbReference type="SAM" id="SignalP"/>
    </source>
</evidence>
<comment type="subcellular location">
    <subcellularLocation>
        <location evidence="1 8">Cell outer membrane</location>
        <topology evidence="1 8">Multi-pass membrane protein</topology>
    </subcellularLocation>
</comment>
<evidence type="ECO:0000256" key="2">
    <source>
        <dbReference type="ARBA" id="ARBA00022448"/>
    </source>
</evidence>
<evidence type="ECO:0000256" key="6">
    <source>
        <dbReference type="ARBA" id="ARBA00023136"/>
    </source>
</evidence>
<organism evidence="13 14">
    <name type="scientific">Croceivirga radicis</name>
    <dbReference type="NCBI Taxonomy" id="1929488"/>
    <lineage>
        <taxon>Bacteria</taxon>
        <taxon>Pseudomonadati</taxon>
        <taxon>Bacteroidota</taxon>
        <taxon>Flavobacteriia</taxon>
        <taxon>Flavobacteriales</taxon>
        <taxon>Flavobacteriaceae</taxon>
        <taxon>Croceivirga</taxon>
    </lineage>
</organism>
<evidence type="ECO:0000256" key="9">
    <source>
        <dbReference type="RuleBase" id="RU003357"/>
    </source>
</evidence>
<evidence type="ECO:0000256" key="1">
    <source>
        <dbReference type="ARBA" id="ARBA00004571"/>
    </source>
</evidence>
<dbReference type="Pfam" id="PF13715">
    <property type="entry name" value="CarbopepD_reg_2"/>
    <property type="match status" value="1"/>
</dbReference>
<dbReference type="InterPro" id="IPR008969">
    <property type="entry name" value="CarboxyPept-like_regulatory"/>
</dbReference>
<keyword evidence="5 9" id="KW-0798">TonB box</keyword>
<dbReference type="InterPro" id="IPR023997">
    <property type="entry name" value="TonB-dep_OMP_SusC/RagA_CS"/>
</dbReference>
<evidence type="ECO:0000313" key="14">
    <source>
        <dbReference type="Proteomes" id="UP000191680"/>
    </source>
</evidence>
<dbReference type="SUPFAM" id="SSF56935">
    <property type="entry name" value="Porins"/>
    <property type="match status" value="1"/>
</dbReference>
<evidence type="ECO:0000313" key="13">
    <source>
        <dbReference type="EMBL" id="OQD43181.1"/>
    </source>
</evidence>
<keyword evidence="10" id="KW-0732">Signal</keyword>
<comment type="caution">
    <text evidence="13">The sequence shown here is derived from an EMBL/GenBank/DDBJ whole genome shotgun (WGS) entry which is preliminary data.</text>
</comment>
<dbReference type="Gene3D" id="2.40.170.20">
    <property type="entry name" value="TonB-dependent receptor, beta-barrel domain"/>
    <property type="match status" value="1"/>
</dbReference>
<keyword evidence="3 8" id="KW-1134">Transmembrane beta strand</keyword>
<dbReference type="SUPFAM" id="SSF49464">
    <property type="entry name" value="Carboxypeptidase regulatory domain-like"/>
    <property type="match status" value="1"/>
</dbReference>
<keyword evidence="4 8" id="KW-0812">Transmembrane</keyword>
<evidence type="ECO:0000256" key="3">
    <source>
        <dbReference type="ARBA" id="ARBA00022452"/>
    </source>
</evidence>
<sequence>MKTFISPLSILLLAFGLVVGNQVKAQQTVTGTVMDSNKLPIPYASIIEKGTTNGVSSDFDGKFTINVNSLNKSVLNVSYVGFVAQSITLNGRSSLSIILKEDVETLDEIVVVGYGTQKKSDVTGAVSSADIEAFKEAPNTNIAQSLQGVVPGLNVGQVTSAGATPSIRIRGASTISGNSNVLIVLDGIQYNGSLSSLNPDNIESIDVLKDASSTAVYGAQAANGVLLITTKSGKKNKKPVISFSTSYTSQGPNVNLRPMRRNEYLEKVRALNYEDAYLGPDFTTPNPDFDLADYVDGTMVDGDGNLLDNDYDWWDEGTRTGYIIENKASVAGGGDNVSYLLSIGHTDQKGFILNDNFQRKNIRVNVDIDATDWWKVGIQTFGSFVNQDGDEPNIWELVTSSPLLTPYDDEGNLILSPFNTIQLNPFLAYDVQDLERHDSFFANLYSEIDFGFIKGLKYRVNFGNNYRIDKYYGSSEYGAGFTGDAGKNINFYYDYTLDNILTYNRTFNKHDLGLTLLYGAIERKGESTNAYTNGFERLTLGYNSLELGANQFTSSSAFSEQLNYQMFRLNYKFDNRYLLTGTIRRDGFSGFAANNKYGYFPSGAFGWIASNEQFLDNVEWINNLKLRVGYGVSGNQTSRYNSLASLGTRAAYVFGDGGTPAFGQELSSLPNADLKWERTTGLNIGMDFGFINNRINGNVEVYRNITNDLLFSVAIPYITGFERINTNVGKIENKGVEISLTGDIVRSNDFNWTTTLNFSTNKNEILELTGQDEDGDGVEDDLISSGLFIGESLGTYYNYETDGIYQVGEENIPDGYFPGTFRVVDQNGDGEITPVDDRVVLGRSEPAYRFSILNTFSHKNLSLSFFLNSIQGGSDSYLGYNSNVLYTSDNSIRFNYLSGIDYWQPNNPNGVNPISSTAPTITPPIYMDRSFVRLQDVSLRYSFDQELLDKLSLSGLSLFLSGKNLATWTSWRGWDPETNQGLTNGGRPVLKGYSIGLNVSF</sequence>
<reference evidence="13 14" key="1">
    <citation type="submission" date="2016-12" db="EMBL/GenBank/DDBJ databases">
        <authorList>
            <person name="Song W.-J."/>
            <person name="Kurnit D.M."/>
        </authorList>
    </citation>
    <scope>NUCLEOTIDE SEQUENCE [LARGE SCALE GENOMIC DNA]</scope>
    <source>
        <strain evidence="13 14">HSG9</strain>
    </source>
</reference>
<feature type="chain" id="PRO_5012528642" evidence="10">
    <location>
        <begin position="26"/>
        <end position="1001"/>
    </location>
</feature>
<dbReference type="InterPro" id="IPR000531">
    <property type="entry name" value="Beta-barrel_TonB"/>
</dbReference>
<dbReference type="Pfam" id="PF07715">
    <property type="entry name" value="Plug"/>
    <property type="match status" value="1"/>
</dbReference>
<evidence type="ECO:0000259" key="12">
    <source>
        <dbReference type="Pfam" id="PF07715"/>
    </source>
</evidence>
<keyword evidence="7 8" id="KW-0998">Cell outer membrane</keyword>
<dbReference type="InterPro" id="IPR039426">
    <property type="entry name" value="TonB-dep_rcpt-like"/>
</dbReference>
<name>A0A1V6LSL7_9FLAO</name>
<evidence type="ECO:0000256" key="4">
    <source>
        <dbReference type="ARBA" id="ARBA00022692"/>
    </source>
</evidence>
<dbReference type="EMBL" id="MTBC01000004">
    <property type="protein sequence ID" value="OQD43181.1"/>
    <property type="molecule type" value="Genomic_DNA"/>
</dbReference>
<dbReference type="GO" id="GO:0009279">
    <property type="term" value="C:cell outer membrane"/>
    <property type="evidence" value="ECO:0007669"/>
    <property type="project" value="UniProtKB-SubCell"/>
</dbReference>
<dbReference type="NCBIfam" id="TIGR04057">
    <property type="entry name" value="SusC_RagA_signa"/>
    <property type="match status" value="1"/>
</dbReference>
<dbReference type="OrthoDB" id="9768177at2"/>
<dbReference type="InterPro" id="IPR036942">
    <property type="entry name" value="Beta-barrel_TonB_sf"/>
</dbReference>
<dbReference type="AlphaFoldDB" id="A0A1V6LSL7"/>
<comment type="similarity">
    <text evidence="8 9">Belongs to the TonB-dependent receptor family.</text>
</comment>
<protein>
    <submittedName>
        <fullName evidence="13">SusC/RagA family TonB-linked outer membrane protein</fullName>
    </submittedName>
</protein>
<evidence type="ECO:0000256" key="5">
    <source>
        <dbReference type="ARBA" id="ARBA00023077"/>
    </source>
</evidence>
<keyword evidence="6 8" id="KW-0472">Membrane</keyword>
<feature type="domain" description="TonB-dependent receptor plug" evidence="12">
    <location>
        <begin position="119"/>
        <end position="225"/>
    </location>
</feature>
<dbReference type="Proteomes" id="UP000191680">
    <property type="component" value="Unassembled WGS sequence"/>
</dbReference>
<feature type="signal peptide" evidence="10">
    <location>
        <begin position="1"/>
        <end position="25"/>
    </location>
</feature>
<dbReference type="Gene3D" id="2.170.130.10">
    <property type="entry name" value="TonB-dependent receptor, plug domain"/>
    <property type="match status" value="1"/>
</dbReference>